<dbReference type="InterPro" id="IPR036291">
    <property type="entry name" value="NAD(P)-bd_dom_sf"/>
</dbReference>
<proteinExistence type="predicted"/>
<reference evidence="3" key="1">
    <citation type="journal article" date="2019" name="Int. J. Syst. Evol. Microbiol.">
        <title>The Global Catalogue of Microorganisms (GCM) 10K type strain sequencing project: providing services to taxonomists for standard genome sequencing and annotation.</title>
        <authorList>
            <consortium name="The Broad Institute Genomics Platform"/>
            <consortium name="The Broad Institute Genome Sequencing Center for Infectious Disease"/>
            <person name="Wu L."/>
            <person name="Ma J."/>
        </authorList>
    </citation>
    <scope>NUCLEOTIDE SEQUENCE [LARGE SCALE GENOMIC DNA]</scope>
    <source>
        <strain evidence="3">JCM 19015</strain>
    </source>
</reference>
<dbReference type="EMBL" id="BAABLP010000001">
    <property type="protein sequence ID" value="GAA4735825.1"/>
    <property type="molecule type" value="Genomic_DNA"/>
</dbReference>
<gene>
    <name evidence="2" type="ORF">GCM10025783_02260</name>
</gene>
<protein>
    <submittedName>
        <fullName evidence="2">SDR family oxidoreductase</fullName>
    </submittedName>
</protein>
<dbReference type="PANTHER" id="PTHR48079">
    <property type="entry name" value="PROTEIN YEEZ"/>
    <property type="match status" value="1"/>
</dbReference>
<feature type="domain" description="NAD-dependent epimerase/dehydratase" evidence="1">
    <location>
        <begin position="3"/>
        <end position="76"/>
    </location>
</feature>
<dbReference type="PANTHER" id="PTHR48079:SF6">
    <property type="entry name" value="NAD(P)-BINDING DOMAIN-CONTAINING PROTEIN-RELATED"/>
    <property type="match status" value="1"/>
</dbReference>
<name>A0ABP8YP35_9MICO</name>
<dbReference type="Proteomes" id="UP001500121">
    <property type="component" value="Unassembled WGS sequence"/>
</dbReference>
<evidence type="ECO:0000313" key="2">
    <source>
        <dbReference type="EMBL" id="GAA4735825.1"/>
    </source>
</evidence>
<dbReference type="InterPro" id="IPR051783">
    <property type="entry name" value="NAD(P)-dependent_oxidoreduct"/>
</dbReference>
<dbReference type="CDD" id="cd05262">
    <property type="entry name" value="SDR_a7"/>
    <property type="match status" value="1"/>
</dbReference>
<sequence length="294" mass="30213">MQVFLTGGTGLIGSAVVAELQGAGHTALVLARSDAAEAAVRRVGATPLRGSLADLDVIRSGVEEADGAIHLAFGNDFSSEEAVARSIAEETAAIDAIGEVLDGSDRPFAVVSGTPWIPGRASTEQDPLPTEGIVGGRGRTVTATLALAERGVRTSAIRMPRTVHADGAGGFAGLLTQLARQTGVSGYPGDGAQRWPAVHALDAASLFRLALEQAPAGTAWHAVDDEGDAVRDIAAVIGRKLGLPVRSLPEEAFGPLGPVFAMDQPASSARTREALGWRPTHLSLLADLEANLQA</sequence>
<evidence type="ECO:0000313" key="3">
    <source>
        <dbReference type="Proteomes" id="UP001500121"/>
    </source>
</evidence>
<dbReference type="RefSeq" id="WP_345479065.1">
    <property type="nucleotide sequence ID" value="NZ_BAABLP010000001.1"/>
</dbReference>
<comment type="caution">
    <text evidence="2">The sequence shown here is derived from an EMBL/GenBank/DDBJ whole genome shotgun (WGS) entry which is preliminary data.</text>
</comment>
<keyword evidence="3" id="KW-1185">Reference proteome</keyword>
<evidence type="ECO:0000259" key="1">
    <source>
        <dbReference type="Pfam" id="PF01370"/>
    </source>
</evidence>
<accession>A0ABP8YP35</accession>
<dbReference type="SUPFAM" id="SSF51735">
    <property type="entry name" value="NAD(P)-binding Rossmann-fold domains"/>
    <property type="match status" value="1"/>
</dbReference>
<dbReference type="InterPro" id="IPR001509">
    <property type="entry name" value="Epimerase_deHydtase"/>
</dbReference>
<dbReference type="Pfam" id="PF01370">
    <property type="entry name" value="Epimerase"/>
    <property type="match status" value="1"/>
</dbReference>
<organism evidence="2 3">
    <name type="scientific">Amnibacterium soli</name>
    <dbReference type="NCBI Taxonomy" id="1282736"/>
    <lineage>
        <taxon>Bacteria</taxon>
        <taxon>Bacillati</taxon>
        <taxon>Actinomycetota</taxon>
        <taxon>Actinomycetes</taxon>
        <taxon>Micrococcales</taxon>
        <taxon>Microbacteriaceae</taxon>
        <taxon>Amnibacterium</taxon>
    </lineage>
</organism>
<dbReference type="Gene3D" id="3.40.50.720">
    <property type="entry name" value="NAD(P)-binding Rossmann-like Domain"/>
    <property type="match status" value="1"/>
</dbReference>